<sequence length="106" mass="11518">MYRSPFVRCFSVVSEQDTVARVSLTEKVENGGHWSNTMGSGLRSAQDKMGSVSALDHFFLPAGGVDLRDGGQMAGKSFTRFRMIMFLDGEDTNSNGMEKALDCLAG</sequence>
<reference evidence="1 2" key="2">
    <citation type="journal article" date="2022" name="Mol. Ecol. Resour.">
        <title>The genomes of chicory, endive, great burdock and yacon provide insights into Asteraceae paleo-polyploidization history and plant inulin production.</title>
        <authorList>
            <person name="Fan W."/>
            <person name="Wang S."/>
            <person name="Wang H."/>
            <person name="Wang A."/>
            <person name="Jiang F."/>
            <person name="Liu H."/>
            <person name="Zhao H."/>
            <person name="Xu D."/>
            <person name="Zhang Y."/>
        </authorList>
    </citation>
    <scope>NUCLEOTIDE SEQUENCE [LARGE SCALE GENOMIC DNA]</scope>
    <source>
        <strain evidence="2">cv. Yunnan</strain>
        <tissue evidence="1">Leaves</tissue>
    </source>
</reference>
<gene>
    <name evidence="1" type="ORF">L1987_64171</name>
</gene>
<dbReference type="Proteomes" id="UP001056120">
    <property type="component" value="Linkage Group LG21"/>
</dbReference>
<evidence type="ECO:0000313" key="2">
    <source>
        <dbReference type="Proteomes" id="UP001056120"/>
    </source>
</evidence>
<reference evidence="2" key="1">
    <citation type="journal article" date="2022" name="Mol. Ecol. Resour.">
        <title>The genomes of chicory, endive, great burdock and yacon provide insights into Asteraceae palaeo-polyploidization history and plant inulin production.</title>
        <authorList>
            <person name="Fan W."/>
            <person name="Wang S."/>
            <person name="Wang H."/>
            <person name="Wang A."/>
            <person name="Jiang F."/>
            <person name="Liu H."/>
            <person name="Zhao H."/>
            <person name="Xu D."/>
            <person name="Zhang Y."/>
        </authorList>
    </citation>
    <scope>NUCLEOTIDE SEQUENCE [LARGE SCALE GENOMIC DNA]</scope>
    <source>
        <strain evidence="2">cv. Yunnan</strain>
    </source>
</reference>
<name>A0ACB9CFC0_9ASTR</name>
<dbReference type="EMBL" id="CM042038">
    <property type="protein sequence ID" value="KAI3732958.1"/>
    <property type="molecule type" value="Genomic_DNA"/>
</dbReference>
<proteinExistence type="predicted"/>
<protein>
    <submittedName>
        <fullName evidence="1">Uncharacterized protein</fullName>
    </submittedName>
</protein>
<keyword evidence="2" id="KW-1185">Reference proteome</keyword>
<evidence type="ECO:0000313" key="1">
    <source>
        <dbReference type="EMBL" id="KAI3732958.1"/>
    </source>
</evidence>
<organism evidence="1 2">
    <name type="scientific">Smallanthus sonchifolius</name>
    <dbReference type="NCBI Taxonomy" id="185202"/>
    <lineage>
        <taxon>Eukaryota</taxon>
        <taxon>Viridiplantae</taxon>
        <taxon>Streptophyta</taxon>
        <taxon>Embryophyta</taxon>
        <taxon>Tracheophyta</taxon>
        <taxon>Spermatophyta</taxon>
        <taxon>Magnoliopsida</taxon>
        <taxon>eudicotyledons</taxon>
        <taxon>Gunneridae</taxon>
        <taxon>Pentapetalae</taxon>
        <taxon>asterids</taxon>
        <taxon>campanulids</taxon>
        <taxon>Asterales</taxon>
        <taxon>Asteraceae</taxon>
        <taxon>Asteroideae</taxon>
        <taxon>Heliantheae alliance</taxon>
        <taxon>Millerieae</taxon>
        <taxon>Smallanthus</taxon>
    </lineage>
</organism>
<accession>A0ACB9CFC0</accession>
<comment type="caution">
    <text evidence="1">The sequence shown here is derived from an EMBL/GenBank/DDBJ whole genome shotgun (WGS) entry which is preliminary data.</text>
</comment>